<dbReference type="EMBL" id="GDAI01002760">
    <property type="protein sequence ID" value="JAI14843.1"/>
    <property type="molecule type" value="mRNA"/>
</dbReference>
<dbReference type="FunFam" id="4.10.410.10:FF:000020">
    <property type="entry name" value="Collagen, type VI, alpha 3"/>
    <property type="match status" value="1"/>
</dbReference>
<evidence type="ECO:0000256" key="10">
    <source>
        <dbReference type="SAM" id="SignalP"/>
    </source>
</evidence>
<evidence type="ECO:0000256" key="5">
    <source>
        <dbReference type="ARBA" id="ARBA00022900"/>
    </source>
</evidence>
<keyword evidence="6" id="KW-1015">Disulfide bond</keyword>
<evidence type="ECO:0000256" key="1">
    <source>
        <dbReference type="ARBA" id="ARBA00004613"/>
    </source>
</evidence>
<evidence type="ECO:0000313" key="12">
    <source>
        <dbReference type="EMBL" id="JAI14843.1"/>
    </source>
</evidence>
<evidence type="ECO:0000259" key="11">
    <source>
        <dbReference type="PROSITE" id="PS50279"/>
    </source>
</evidence>
<dbReference type="SUPFAM" id="SSF57362">
    <property type="entry name" value="BPTI-like"/>
    <property type="match status" value="1"/>
</dbReference>
<evidence type="ECO:0000256" key="2">
    <source>
        <dbReference type="ARBA" id="ARBA00022525"/>
    </source>
</evidence>
<dbReference type="PRINTS" id="PR00759">
    <property type="entry name" value="BASICPTASE"/>
</dbReference>
<accession>A0A0K8TL02</accession>
<dbReference type="PROSITE" id="PS00280">
    <property type="entry name" value="BPTI_KUNITZ_1"/>
    <property type="match status" value="1"/>
</dbReference>
<evidence type="ECO:0000256" key="7">
    <source>
        <dbReference type="ARBA" id="ARBA00023240"/>
    </source>
</evidence>
<feature type="domain" description="BPTI/Kunitz inhibitor" evidence="11">
    <location>
        <begin position="24"/>
        <end position="74"/>
    </location>
</feature>
<keyword evidence="4" id="KW-0646">Protease inhibitor</keyword>
<dbReference type="InterPro" id="IPR050098">
    <property type="entry name" value="TFPI/VKTCI-like"/>
</dbReference>
<dbReference type="SMART" id="SM00131">
    <property type="entry name" value="KU"/>
    <property type="match status" value="1"/>
</dbReference>
<evidence type="ECO:0000256" key="4">
    <source>
        <dbReference type="ARBA" id="ARBA00022690"/>
    </source>
</evidence>
<evidence type="ECO:0000256" key="8">
    <source>
        <dbReference type="ARBA" id="ARBA00034088"/>
    </source>
</evidence>
<evidence type="ECO:0000256" key="6">
    <source>
        <dbReference type="ARBA" id="ARBA00023157"/>
    </source>
</evidence>
<comment type="function">
    <text evidence="8">Potent anticoagulant protein that inhibits the hydrolytic activities of all serine proteases tested (trypsin, thrombin, elastase, and chymotrypsin), with the highest efficacy on thrombin.</text>
</comment>
<dbReference type="InterPro" id="IPR002223">
    <property type="entry name" value="Kunitz_BPTI"/>
</dbReference>
<dbReference type="GO" id="GO:0090729">
    <property type="term" value="F:toxin activity"/>
    <property type="evidence" value="ECO:0007669"/>
    <property type="project" value="UniProtKB-KW"/>
</dbReference>
<feature type="chain" id="PRO_5005520124" evidence="10">
    <location>
        <begin position="20"/>
        <end position="81"/>
    </location>
</feature>
<dbReference type="CDD" id="cd00109">
    <property type="entry name" value="Kunitz-type"/>
    <property type="match status" value="1"/>
</dbReference>
<dbReference type="PANTHER" id="PTHR10083">
    <property type="entry name" value="KUNITZ-TYPE PROTEASE INHIBITOR-RELATED"/>
    <property type="match status" value="1"/>
</dbReference>
<dbReference type="AlphaFoldDB" id="A0A0K8TL02"/>
<keyword evidence="9" id="KW-1203">Blood coagulation cascade inhibiting toxin</keyword>
<comment type="subcellular location">
    <subcellularLocation>
        <location evidence="1">Secreted</location>
    </subcellularLocation>
</comment>
<evidence type="ECO:0000256" key="9">
    <source>
        <dbReference type="ARBA" id="ARBA00034146"/>
    </source>
</evidence>
<dbReference type="PANTHER" id="PTHR10083:SF376">
    <property type="entry name" value="SERINE PEPTIDASE INHIBITOR, KUNITZ TYPE, 3"/>
    <property type="match status" value="1"/>
</dbReference>
<dbReference type="Pfam" id="PF00014">
    <property type="entry name" value="Kunitz_BPTI"/>
    <property type="match status" value="1"/>
</dbReference>
<keyword evidence="2" id="KW-0964">Secreted</keyword>
<dbReference type="Gene3D" id="4.10.410.10">
    <property type="entry name" value="Pancreatic trypsin inhibitor Kunitz domain"/>
    <property type="match status" value="1"/>
</dbReference>
<sequence>MQHCLLASILVFLIPMVDMQNIVCSLRPERGICPFTSLRWYYNVWTRSCQPFFYGGCFGNANNFQTRQECYTRCFYFYYFR</sequence>
<protein>
    <submittedName>
        <fullName evidence="12">Putative kunitz peptide</fullName>
    </submittedName>
</protein>
<dbReference type="PROSITE" id="PS50279">
    <property type="entry name" value="BPTI_KUNITZ_2"/>
    <property type="match status" value="1"/>
</dbReference>
<evidence type="ECO:0000256" key="3">
    <source>
        <dbReference type="ARBA" id="ARBA00022656"/>
    </source>
</evidence>
<keyword evidence="10" id="KW-0732">Signal</keyword>
<keyword evidence="5" id="KW-0722">Serine protease inhibitor</keyword>
<proteinExistence type="evidence at transcript level"/>
<reference evidence="12" key="1">
    <citation type="journal article" date="2015" name="Insect Biochem. Mol. Biol.">
        <title>An insight into the sialome of the horse fly, Tabanus bromius.</title>
        <authorList>
            <person name="Ribeiro J.M."/>
            <person name="Kazimirova M."/>
            <person name="Takac P."/>
            <person name="Andersen J.F."/>
            <person name="Francischetti I.M."/>
        </authorList>
    </citation>
    <scope>NUCLEOTIDE SEQUENCE</scope>
</reference>
<dbReference type="InterPro" id="IPR020901">
    <property type="entry name" value="Prtase_inh_Kunz-CS"/>
</dbReference>
<feature type="signal peptide" evidence="10">
    <location>
        <begin position="1"/>
        <end position="19"/>
    </location>
</feature>
<keyword evidence="7" id="KW-1199">Hemostasis impairing toxin</keyword>
<keyword evidence="3" id="KW-0800">Toxin</keyword>
<dbReference type="GO" id="GO:0005615">
    <property type="term" value="C:extracellular space"/>
    <property type="evidence" value="ECO:0007669"/>
    <property type="project" value="TreeGrafter"/>
</dbReference>
<organism evidence="12">
    <name type="scientific">Tabanus bromius</name>
    <name type="common">Band-eyed brown horse fly</name>
    <dbReference type="NCBI Taxonomy" id="304241"/>
    <lineage>
        <taxon>Eukaryota</taxon>
        <taxon>Metazoa</taxon>
        <taxon>Ecdysozoa</taxon>
        <taxon>Arthropoda</taxon>
        <taxon>Hexapoda</taxon>
        <taxon>Insecta</taxon>
        <taxon>Pterygota</taxon>
        <taxon>Neoptera</taxon>
        <taxon>Endopterygota</taxon>
        <taxon>Diptera</taxon>
        <taxon>Brachycera</taxon>
        <taxon>Tabanomorpha</taxon>
        <taxon>Tabanoidea</taxon>
        <taxon>Tabanidae</taxon>
        <taxon>Tabanus</taxon>
    </lineage>
</organism>
<dbReference type="GO" id="GO:0004867">
    <property type="term" value="F:serine-type endopeptidase inhibitor activity"/>
    <property type="evidence" value="ECO:0007669"/>
    <property type="project" value="UniProtKB-KW"/>
</dbReference>
<dbReference type="InterPro" id="IPR036880">
    <property type="entry name" value="Kunitz_BPTI_sf"/>
</dbReference>
<name>A0A0K8TL02_TABBR</name>